<dbReference type="InterPro" id="IPR007324">
    <property type="entry name" value="Sugar-bd_dom_put"/>
</dbReference>
<dbReference type="Pfam" id="PF04198">
    <property type="entry name" value="Sugar-bind"/>
    <property type="match status" value="1"/>
</dbReference>
<dbReference type="SUPFAM" id="SSF100950">
    <property type="entry name" value="NagB/RpiA/CoA transferase-like"/>
    <property type="match status" value="1"/>
</dbReference>
<keyword evidence="4" id="KW-0804">Transcription</keyword>
<dbReference type="PANTHER" id="PTHR34294:SF5">
    <property type="entry name" value="CENTRAL GLYCOLYTIC GENES REGULATOR"/>
    <property type="match status" value="1"/>
</dbReference>
<protein>
    <submittedName>
        <fullName evidence="6">Central glycolytic genes regulator</fullName>
    </submittedName>
</protein>
<sequence>MAQQAGGYYTTMYVPDNVSETTYNTLLLEPSVINTLDKIKQANVILHGIGDALKMAHRRQSPEKGH</sequence>
<keyword evidence="2" id="KW-0805">Transcription regulation</keyword>
<dbReference type="PANTHER" id="PTHR34294">
    <property type="entry name" value="TRANSCRIPTIONAL REGULATOR-RELATED"/>
    <property type="match status" value="1"/>
</dbReference>
<dbReference type="GO" id="GO:0030246">
    <property type="term" value="F:carbohydrate binding"/>
    <property type="evidence" value="ECO:0007669"/>
    <property type="project" value="InterPro"/>
</dbReference>
<dbReference type="AlphaFoldDB" id="A0A380DN95"/>
<evidence type="ECO:0000256" key="2">
    <source>
        <dbReference type="ARBA" id="ARBA00023015"/>
    </source>
</evidence>
<dbReference type="EMBL" id="UHAP01000001">
    <property type="protein sequence ID" value="SUK36857.1"/>
    <property type="molecule type" value="Genomic_DNA"/>
</dbReference>
<accession>A0A380DN95</accession>
<keyword evidence="3" id="KW-0238">DNA-binding</keyword>
<dbReference type="InterPro" id="IPR051054">
    <property type="entry name" value="SorC_transcr_regulators"/>
</dbReference>
<evidence type="ECO:0000313" key="7">
    <source>
        <dbReference type="Proteomes" id="UP000255091"/>
    </source>
</evidence>
<dbReference type="GO" id="GO:0003677">
    <property type="term" value="F:DNA binding"/>
    <property type="evidence" value="ECO:0007669"/>
    <property type="project" value="UniProtKB-KW"/>
</dbReference>
<name>A0A380DN95_STAAU</name>
<proteinExistence type="inferred from homology"/>
<dbReference type="Gene3D" id="3.40.50.1360">
    <property type="match status" value="1"/>
</dbReference>
<organism evidence="6 7">
    <name type="scientific">Staphylococcus aureus</name>
    <dbReference type="NCBI Taxonomy" id="1280"/>
    <lineage>
        <taxon>Bacteria</taxon>
        <taxon>Bacillati</taxon>
        <taxon>Bacillota</taxon>
        <taxon>Bacilli</taxon>
        <taxon>Bacillales</taxon>
        <taxon>Staphylococcaceae</taxon>
        <taxon>Staphylococcus</taxon>
    </lineage>
</organism>
<evidence type="ECO:0000313" key="6">
    <source>
        <dbReference type="EMBL" id="SUK36857.1"/>
    </source>
</evidence>
<feature type="domain" description="Sugar-binding" evidence="5">
    <location>
        <begin position="1"/>
        <end position="60"/>
    </location>
</feature>
<evidence type="ECO:0000256" key="3">
    <source>
        <dbReference type="ARBA" id="ARBA00023125"/>
    </source>
</evidence>
<dbReference type="Proteomes" id="UP000255091">
    <property type="component" value="Unassembled WGS sequence"/>
</dbReference>
<dbReference type="InterPro" id="IPR037171">
    <property type="entry name" value="NagB/RpiA_transferase-like"/>
</dbReference>
<evidence type="ECO:0000256" key="4">
    <source>
        <dbReference type="ARBA" id="ARBA00023163"/>
    </source>
</evidence>
<evidence type="ECO:0000259" key="5">
    <source>
        <dbReference type="Pfam" id="PF04198"/>
    </source>
</evidence>
<gene>
    <name evidence="6" type="primary">gapR_2</name>
    <name evidence="6" type="ORF">NCTC6133_00934</name>
</gene>
<evidence type="ECO:0000256" key="1">
    <source>
        <dbReference type="ARBA" id="ARBA00010466"/>
    </source>
</evidence>
<comment type="similarity">
    <text evidence="1">Belongs to the SorC transcriptional regulatory family.</text>
</comment>
<reference evidence="6 7" key="1">
    <citation type="submission" date="2018-06" db="EMBL/GenBank/DDBJ databases">
        <authorList>
            <consortium name="Pathogen Informatics"/>
            <person name="Doyle S."/>
        </authorList>
    </citation>
    <scope>NUCLEOTIDE SEQUENCE [LARGE SCALE GENOMIC DNA]</scope>
    <source>
        <strain evidence="6 7">NCTC6133</strain>
    </source>
</reference>